<name>A0A2M9G0P3_9PROT</name>
<reference evidence="3 4" key="1">
    <citation type="submission" date="2017-11" db="EMBL/GenBank/DDBJ databases">
        <title>Draft genome sequence of Rhizobiales bacterium SY3-13.</title>
        <authorList>
            <person name="Sun C."/>
        </authorList>
    </citation>
    <scope>NUCLEOTIDE SEQUENCE [LARGE SCALE GENOMIC DNA]</scope>
    <source>
        <strain evidence="3 4">SY3-13</strain>
    </source>
</reference>
<feature type="chain" id="PRO_5014929016" description="Curlin" evidence="2">
    <location>
        <begin position="28"/>
        <end position="138"/>
    </location>
</feature>
<feature type="compositionally biased region" description="Acidic residues" evidence="1">
    <location>
        <begin position="109"/>
        <end position="125"/>
    </location>
</feature>
<dbReference type="Proteomes" id="UP000229498">
    <property type="component" value="Unassembled WGS sequence"/>
</dbReference>
<evidence type="ECO:0000256" key="1">
    <source>
        <dbReference type="SAM" id="MobiDB-lite"/>
    </source>
</evidence>
<dbReference type="AlphaFoldDB" id="A0A2M9G0P3"/>
<dbReference type="EMBL" id="PHIG01000034">
    <property type="protein sequence ID" value="PJK29273.1"/>
    <property type="molecule type" value="Genomic_DNA"/>
</dbReference>
<keyword evidence="4" id="KW-1185">Reference proteome</keyword>
<gene>
    <name evidence="3" type="ORF">CVT23_12845</name>
</gene>
<evidence type="ECO:0000313" key="3">
    <source>
        <dbReference type="EMBL" id="PJK29273.1"/>
    </source>
</evidence>
<feature type="signal peptide" evidence="2">
    <location>
        <begin position="1"/>
        <end position="27"/>
    </location>
</feature>
<comment type="caution">
    <text evidence="3">The sequence shown here is derived from an EMBL/GenBank/DDBJ whole genome shotgun (WGS) entry which is preliminary data.</text>
</comment>
<sequence>MNYRLAVIGTAALAAGAVLLAMPLAQAQNIENNWTPTPKNRTSVAAMIKQAEEGVFEEQANPTRVTTGSGQGVVLCGGGGEDKTAATSNLSCVVVGEGANASINLGQESDGDQTADTDENAETDNVIDDVGQLLNSQN</sequence>
<proteinExistence type="predicted"/>
<organism evidence="3 4">
    <name type="scientific">Minwuia thermotolerans</name>
    <dbReference type="NCBI Taxonomy" id="2056226"/>
    <lineage>
        <taxon>Bacteria</taxon>
        <taxon>Pseudomonadati</taxon>
        <taxon>Pseudomonadota</taxon>
        <taxon>Alphaproteobacteria</taxon>
        <taxon>Minwuiales</taxon>
        <taxon>Minwuiaceae</taxon>
        <taxon>Minwuia</taxon>
    </lineage>
</organism>
<accession>A0A2M9G0P3</accession>
<feature type="region of interest" description="Disordered" evidence="1">
    <location>
        <begin position="103"/>
        <end position="125"/>
    </location>
</feature>
<evidence type="ECO:0008006" key="5">
    <source>
        <dbReference type="Google" id="ProtNLM"/>
    </source>
</evidence>
<keyword evidence="2" id="KW-0732">Signal</keyword>
<evidence type="ECO:0000313" key="4">
    <source>
        <dbReference type="Proteomes" id="UP000229498"/>
    </source>
</evidence>
<evidence type="ECO:0000256" key="2">
    <source>
        <dbReference type="SAM" id="SignalP"/>
    </source>
</evidence>
<protein>
    <recommendedName>
        <fullName evidence="5">Curlin</fullName>
    </recommendedName>
</protein>